<dbReference type="Pfam" id="PF08220">
    <property type="entry name" value="HTH_DeoR"/>
    <property type="match status" value="1"/>
</dbReference>
<keyword evidence="2" id="KW-0804">Transcription</keyword>
<dbReference type="Gene3D" id="3.40.50.1360">
    <property type="match status" value="1"/>
</dbReference>
<reference evidence="4 5" key="1">
    <citation type="submission" date="2018-11" db="EMBL/GenBank/DDBJ databases">
        <title>Genomes From Bacteria Associated with the Canine Oral Cavity: a Test Case for Automated Genome-Based Taxonomic Assignment.</title>
        <authorList>
            <person name="Coil D.A."/>
            <person name="Jospin G."/>
            <person name="Darling A.E."/>
            <person name="Wallis C."/>
            <person name="Davis I.J."/>
            <person name="Harris S."/>
            <person name="Eisen J.A."/>
            <person name="Holcombe L.J."/>
            <person name="O'Flynn C."/>
        </authorList>
    </citation>
    <scope>NUCLEOTIDE SEQUENCE [LARGE SCALE GENOMIC DNA]</scope>
    <source>
        <strain evidence="4 5">OH887_COT-365</strain>
    </source>
</reference>
<sequence>MKAEERREQIAMLAHANGLATVEELAASFQVSPSTIRRDLALLVESETIARTYGGVIPRSRDHQEATLQERALRGGAAKQRIGRWAAEQVSPGDTILLDAGTTTAQVACHLRTTHPLTVVTTGLTPFHELAGVPDIERVLLGGTFRDLSQGFVGPLTEEALERWYFDLVFLGADAVTADRGVCEASVVQTRLKQLMARAGARVFLLMHAEKLGQRPFKSWVQLPGPWTLVTDSSVQPDQLAPFEARGIEVVVVGDD</sequence>
<evidence type="ECO:0000313" key="5">
    <source>
        <dbReference type="Proteomes" id="UP000280819"/>
    </source>
</evidence>
<dbReference type="Proteomes" id="UP000280819">
    <property type="component" value="Unassembled WGS sequence"/>
</dbReference>
<dbReference type="SUPFAM" id="SSF46785">
    <property type="entry name" value="Winged helix' DNA-binding domain"/>
    <property type="match status" value="1"/>
</dbReference>
<dbReference type="InterPro" id="IPR001034">
    <property type="entry name" value="DeoR_HTH"/>
</dbReference>
<gene>
    <name evidence="4" type="ORF">EII34_12130</name>
</gene>
<dbReference type="InterPro" id="IPR050313">
    <property type="entry name" value="Carb_Metab_HTH_regulators"/>
</dbReference>
<keyword evidence="1" id="KW-0805">Transcription regulation</keyword>
<evidence type="ECO:0000256" key="2">
    <source>
        <dbReference type="ARBA" id="ARBA00023163"/>
    </source>
</evidence>
<dbReference type="Gene3D" id="1.10.10.10">
    <property type="entry name" value="Winged helix-like DNA-binding domain superfamily/Winged helix DNA-binding domain"/>
    <property type="match status" value="1"/>
</dbReference>
<accession>A0A3P1T347</accession>
<dbReference type="SMART" id="SM01134">
    <property type="entry name" value="DeoRC"/>
    <property type="match status" value="1"/>
</dbReference>
<dbReference type="PANTHER" id="PTHR30363:SF44">
    <property type="entry name" value="AGA OPERON TRANSCRIPTIONAL REPRESSOR-RELATED"/>
    <property type="match status" value="1"/>
</dbReference>
<dbReference type="InterPro" id="IPR014036">
    <property type="entry name" value="DeoR-like_C"/>
</dbReference>
<evidence type="ECO:0000313" key="4">
    <source>
        <dbReference type="EMBL" id="RRD03922.1"/>
    </source>
</evidence>
<protein>
    <submittedName>
        <fullName evidence="4">DeoR/GlpR transcriptional regulator</fullName>
    </submittedName>
</protein>
<proteinExistence type="predicted"/>
<dbReference type="InterPro" id="IPR037171">
    <property type="entry name" value="NagB/RpiA_transferase-like"/>
</dbReference>
<dbReference type="RefSeq" id="WP_124845426.1">
    <property type="nucleotide sequence ID" value="NZ_JAUNKP010000012.1"/>
</dbReference>
<dbReference type="InterPro" id="IPR036390">
    <property type="entry name" value="WH_DNA-bd_sf"/>
</dbReference>
<dbReference type="OrthoDB" id="7688673at2"/>
<dbReference type="GO" id="GO:0003700">
    <property type="term" value="F:DNA-binding transcription factor activity"/>
    <property type="evidence" value="ECO:0007669"/>
    <property type="project" value="InterPro"/>
</dbReference>
<name>A0A3P1T347_9ACTN</name>
<dbReference type="PRINTS" id="PR00037">
    <property type="entry name" value="HTHLACR"/>
</dbReference>
<comment type="caution">
    <text evidence="4">The sequence shown here is derived from an EMBL/GenBank/DDBJ whole genome shotgun (WGS) entry which is preliminary data.</text>
</comment>
<dbReference type="AlphaFoldDB" id="A0A3P1T347"/>
<dbReference type="InterPro" id="IPR036388">
    <property type="entry name" value="WH-like_DNA-bd_sf"/>
</dbReference>
<evidence type="ECO:0000259" key="3">
    <source>
        <dbReference type="PROSITE" id="PS51000"/>
    </source>
</evidence>
<feature type="domain" description="HTH deoR-type" evidence="3">
    <location>
        <begin position="3"/>
        <end position="58"/>
    </location>
</feature>
<dbReference type="Pfam" id="PF00455">
    <property type="entry name" value="DeoRC"/>
    <property type="match status" value="1"/>
</dbReference>
<dbReference type="EMBL" id="RQZG01000015">
    <property type="protein sequence ID" value="RRD03922.1"/>
    <property type="molecule type" value="Genomic_DNA"/>
</dbReference>
<dbReference type="PANTHER" id="PTHR30363">
    <property type="entry name" value="HTH-TYPE TRANSCRIPTIONAL REGULATOR SRLR-RELATED"/>
    <property type="match status" value="1"/>
</dbReference>
<dbReference type="PROSITE" id="PS51000">
    <property type="entry name" value="HTH_DEOR_2"/>
    <property type="match status" value="1"/>
</dbReference>
<organism evidence="4 5">
    <name type="scientific">Arachnia propionica</name>
    <dbReference type="NCBI Taxonomy" id="1750"/>
    <lineage>
        <taxon>Bacteria</taxon>
        <taxon>Bacillati</taxon>
        <taxon>Actinomycetota</taxon>
        <taxon>Actinomycetes</taxon>
        <taxon>Propionibacteriales</taxon>
        <taxon>Propionibacteriaceae</taxon>
        <taxon>Arachnia</taxon>
    </lineage>
</organism>
<evidence type="ECO:0000256" key="1">
    <source>
        <dbReference type="ARBA" id="ARBA00023015"/>
    </source>
</evidence>
<dbReference type="SUPFAM" id="SSF100950">
    <property type="entry name" value="NagB/RpiA/CoA transferase-like"/>
    <property type="match status" value="1"/>
</dbReference>
<dbReference type="SMART" id="SM00420">
    <property type="entry name" value="HTH_DEOR"/>
    <property type="match status" value="1"/>
</dbReference>